<name>A0A7S6G640_PSEAI</name>
<sequence>MEPHSVVSIHYWQPPSRSVQKCDARNYVFSNRLWIEPDPVPGNRTNDAAIKIQQ</sequence>
<organism evidence="1">
    <name type="scientific">Pseudomonas aeruginosa</name>
    <dbReference type="NCBI Taxonomy" id="287"/>
    <lineage>
        <taxon>Bacteria</taxon>
        <taxon>Pseudomonadati</taxon>
        <taxon>Pseudomonadota</taxon>
        <taxon>Gammaproteobacteria</taxon>
        <taxon>Pseudomonadales</taxon>
        <taxon>Pseudomonadaceae</taxon>
        <taxon>Pseudomonas</taxon>
    </lineage>
</organism>
<accession>A0A7S6G640</accession>
<geneLocation type="plasmid" evidence="1">
    <name>pSE5416-KPC</name>
</geneLocation>
<protein>
    <submittedName>
        <fullName evidence="1">Uncharacterized protein</fullName>
    </submittedName>
</protein>
<dbReference type="EMBL" id="MN894887">
    <property type="protein sequence ID" value="QNI17934.1"/>
    <property type="molecule type" value="Genomic_DNA"/>
</dbReference>
<evidence type="ECO:0000313" key="1">
    <source>
        <dbReference type="EMBL" id="QNI17934.1"/>
    </source>
</evidence>
<keyword evidence="1" id="KW-0614">Plasmid</keyword>
<reference evidence="1" key="1">
    <citation type="submission" date="2019-12" db="EMBL/GenBank/DDBJ databases">
        <title>Compelete sequence of pSE5416-KPC.</title>
        <authorList>
            <person name="Zhou D."/>
        </authorList>
    </citation>
    <scope>NUCLEOTIDE SEQUENCE</scope>
    <source>
        <strain evidence="1">SE5416</strain>
        <plasmid evidence="1">pSE5416-KPC</plasmid>
    </source>
</reference>
<proteinExistence type="predicted"/>
<dbReference type="AlphaFoldDB" id="A0A7S6G640"/>